<dbReference type="RefSeq" id="WP_209705716.1">
    <property type="nucleotide sequence ID" value="NZ_JAFIDA010000001.1"/>
</dbReference>
<dbReference type="EMBL" id="JAFIDA010000001">
    <property type="protein sequence ID" value="MBP1326877.1"/>
    <property type="molecule type" value="Genomic_DNA"/>
</dbReference>
<dbReference type="InterPro" id="IPR002347">
    <property type="entry name" value="SDR_fam"/>
</dbReference>
<evidence type="ECO:0000313" key="4">
    <source>
        <dbReference type="Proteomes" id="UP000675163"/>
    </source>
</evidence>
<evidence type="ECO:0000256" key="2">
    <source>
        <dbReference type="ARBA" id="ARBA00023002"/>
    </source>
</evidence>
<reference evidence="3" key="1">
    <citation type="submission" date="2021-02" db="EMBL/GenBank/DDBJ databases">
        <title>Sequencing the genomes of 1000 actinobacteria strains.</title>
        <authorList>
            <person name="Klenk H.-P."/>
        </authorList>
    </citation>
    <scope>NUCLEOTIDE SEQUENCE</scope>
    <source>
        <strain evidence="3">DSM 22850</strain>
    </source>
</reference>
<keyword evidence="4" id="KW-1185">Reference proteome</keyword>
<dbReference type="GO" id="GO:0016491">
    <property type="term" value="F:oxidoreductase activity"/>
    <property type="evidence" value="ECO:0007669"/>
    <property type="project" value="UniProtKB-KW"/>
</dbReference>
<dbReference type="Proteomes" id="UP000675163">
    <property type="component" value="Unassembled WGS sequence"/>
</dbReference>
<dbReference type="PANTHER" id="PTHR24321">
    <property type="entry name" value="DEHYDROGENASES, SHORT CHAIN"/>
    <property type="match status" value="1"/>
</dbReference>
<dbReference type="Gene3D" id="3.40.50.720">
    <property type="entry name" value="NAD(P)-binding Rossmann-like Domain"/>
    <property type="match status" value="1"/>
</dbReference>
<dbReference type="Pfam" id="PF00106">
    <property type="entry name" value="adh_short"/>
    <property type="match status" value="1"/>
</dbReference>
<dbReference type="PANTHER" id="PTHR24321:SF8">
    <property type="entry name" value="ESTRADIOL 17-BETA-DEHYDROGENASE 8-RELATED"/>
    <property type="match status" value="1"/>
</dbReference>
<dbReference type="Pfam" id="PF13561">
    <property type="entry name" value="adh_short_C2"/>
    <property type="match status" value="1"/>
</dbReference>
<name>A0A940PTY9_9MICO</name>
<proteinExistence type="inferred from homology"/>
<protein>
    <submittedName>
        <fullName evidence="3">NAD(P)-dependent dehydrogenase (Short-subunit alcohol dehydrogenase family)</fullName>
    </submittedName>
</protein>
<gene>
    <name evidence="3" type="ORF">JOF28_002109</name>
</gene>
<dbReference type="NCBIfam" id="NF005395">
    <property type="entry name" value="PRK06940.1"/>
    <property type="match status" value="1"/>
</dbReference>
<accession>A0A940PTY9</accession>
<dbReference type="SUPFAM" id="SSF51735">
    <property type="entry name" value="NAD(P)-binding Rossmann-fold domains"/>
    <property type="match status" value="1"/>
</dbReference>
<dbReference type="PRINTS" id="PR00081">
    <property type="entry name" value="GDHRDH"/>
</dbReference>
<organism evidence="3 4">
    <name type="scientific">Leucobacter exalbidus</name>
    <dbReference type="NCBI Taxonomy" id="662960"/>
    <lineage>
        <taxon>Bacteria</taxon>
        <taxon>Bacillati</taxon>
        <taxon>Actinomycetota</taxon>
        <taxon>Actinomycetes</taxon>
        <taxon>Micrococcales</taxon>
        <taxon>Microbacteriaceae</taxon>
        <taxon>Leucobacter</taxon>
    </lineage>
</organism>
<comment type="caution">
    <text evidence="3">The sequence shown here is derived from an EMBL/GenBank/DDBJ whole genome shotgun (WGS) entry which is preliminary data.</text>
</comment>
<dbReference type="InterPro" id="IPR036291">
    <property type="entry name" value="NAD(P)-bd_dom_sf"/>
</dbReference>
<evidence type="ECO:0000313" key="3">
    <source>
        <dbReference type="EMBL" id="MBP1326877.1"/>
    </source>
</evidence>
<dbReference type="AlphaFoldDB" id="A0A940PTY9"/>
<evidence type="ECO:0000256" key="1">
    <source>
        <dbReference type="ARBA" id="ARBA00006484"/>
    </source>
</evidence>
<keyword evidence="2" id="KW-0560">Oxidoreductase</keyword>
<sequence length="278" mass="27993">MSDVLVVIGIGGMGEAIARRMGAGKKVLLADFSEEALQRVGSALSGDGIDVTTKRVDVSSRQSLIELGQEATKLGAVRQIAFTAGLSPVQAPIGAILNVDLVGVAYFLEEFASVVAEGGSAVVIASMAGTFVAGRLPAELEAALAHTPADELLALPFLQGEAVPNSGAAYGIAKRCNQLRMQPASITWGARGARVNSISPGVISTPMGQQELEGESGAGMRSMVEGSGTGRLGTPFDIAAAAAFLLGPDASFITGTDLLVDGGAVAAVKTGTVQLAGA</sequence>
<comment type="similarity">
    <text evidence="1">Belongs to the short-chain dehydrogenases/reductases (SDR) family.</text>
</comment>